<organism evidence="1 2">
    <name type="scientific">Flavobacterium pisciphilum</name>
    <dbReference type="NCBI Taxonomy" id="2893755"/>
    <lineage>
        <taxon>Bacteria</taxon>
        <taxon>Pseudomonadati</taxon>
        <taxon>Bacteroidota</taxon>
        <taxon>Flavobacteriia</taxon>
        <taxon>Flavobacteriales</taxon>
        <taxon>Flavobacteriaceae</taxon>
        <taxon>Flavobacterium</taxon>
    </lineage>
</organism>
<proteinExistence type="predicted"/>
<name>A0ABS8MP36_9FLAO</name>
<reference evidence="1" key="1">
    <citation type="submission" date="2021-11" db="EMBL/GenBank/DDBJ databases">
        <title>Description of novel Flavobacterium species.</title>
        <authorList>
            <person name="Saticioglu I.B."/>
            <person name="Ay H."/>
            <person name="Altun S."/>
            <person name="Duman M."/>
        </authorList>
    </citation>
    <scope>NUCLEOTIDE SEQUENCE</scope>
    <source>
        <strain evidence="1">F-65</strain>
    </source>
</reference>
<dbReference type="EMBL" id="JAJJMO010000001">
    <property type="protein sequence ID" value="MCC9070527.1"/>
    <property type="molecule type" value="Genomic_DNA"/>
</dbReference>
<dbReference type="Proteomes" id="UP001430919">
    <property type="component" value="Unassembled WGS sequence"/>
</dbReference>
<sequence>MDNTTEEVYYIANGHIYIFDIKTNIQVKGEFEPISINNVAISEHLSMKFKYILGSLNFMLNETILTETDKKKKHSQIVNIVKLLFKMTKMFEGNTSLIDIEEKINLIDAERMEFKLILT</sequence>
<comment type="caution">
    <text evidence="1">The sequence shown here is derived from an EMBL/GenBank/DDBJ whole genome shotgun (WGS) entry which is preliminary data.</text>
</comment>
<gene>
    <name evidence="1" type="ORF">LNQ49_02795</name>
</gene>
<dbReference type="RefSeq" id="WP_229987259.1">
    <property type="nucleotide sequence ID" value="NZ_JAJJMO010000001.1"/>
</dbReference>
<evidence type="ECO:0000313" key="1">
    <source>
        <dbReference type="EMBL" id="MCC9070527.1"/>
    </source>
</evidence>
<evidence type="ECO:0000313" key="2">
    <source>
        <dbReference type="Proteomes" id="UP001430919"/>
    </source>
</evidence>
<keyword evidence="2" id="KW-1185">Reference proteome</keyword>
<accession>A0ABS8MP36</accession>
<protein>
    <submittedName>
        <fullName evidence="1">Uncharacterized protein</fullName>
    </submittedName>
</protein>